<keyword evidence="1" id="KW-0472">Membrane</keyword>
<reference evidence="3" key="1">
    <citation type="submission" date="2015-07" db="EMBL/GenBank/DDBJ databases">
        <title>Fjat-10036 dsm4.</title>
        <authorList>
            <person name="Liu B."/>
            <person name="Wang J."/>
            <person name="Zhu Y."/>
            <person name="Liu G."/>
            <person name="Chen Q."/>
            <person name="Chen Z."/>
            <person name="Lan J."/>
            <person name="Che J."/>
            <person name="Ge C."/>
            <person name="Shi H."/>
            <person name="Pan Z."/>
            <person name="Liu X."/>
        </authorList>
    </citation>
    <scope>NUCLEOTIDE SEQUENCE [LARGE SCALE GENOMIC DNA]</scope>
    <source>
        <strain evidence="3">DSM 4</strain>
    </source>
</reference>
<dbReference type="AlphaFoldDB" id="A0A0M0GFW2"/>
<accession>A0A0M0GFW2</accession>
<dbReference type="Proteomes" id="UP000037109">
    <property type="component" value="Unassembled WGS sequence"/>
</dbReference>
<organism evidence="2 3">
    <name type="scientific">Sporosarcina globispora</name>
    <name type="common">Bacillus globisporus</name>
    <dbReference type="NCBI Taxonomy" id="1459"/>
    <lineage>
        <taxon>Bacteria</taxon>
        <taxon>Bacillati</taxon>
        <taxon>Bacillota</taxon>
        <taxon>Bacilli</taxon>
        <taxon>Bacillales</taxon>
        <taxon>Caryophanaceae</taxon>
        <taxon>Sporosarcina</taxon>
    </lineage>
</organism>
<feature type="transmembrane region" description="Helical" evidence="1">
    <location>
        <begin position="7"/>
        <end position="29"/>
    </location>
</feature>
<dbReference type="STRING" id="1459.AF332_17215"/>
<evidence type="ECO:0000313" key="3">
    <source>
        <dbReference type="Proteomes" id="UP000037109"/>
    </source>
</evidence>
<dbReference type="PATRIC" id="fig|1459.3.peg.3773"/>
<comment type="caution">
    <text evidence="2">The sequence shown here is derived from an EMBL/GenBank/DDBJ whole genome shotgun (WGS) entry which is preliminary data.</text>
</comment>
<sequence>MPEKLSHLVFILSFICLGLFLLLAFSPLYDIYLNRIGHRPFSTLLLLTILVFFVSVMVLKKVQNWQSGFHVLFSIILTLFLSSVLAIIVFFGGLFR</sequence>
<dbReference type="EMBL" id="LGUF01000007">
    <property type="protein sequence ID" value="KON88372.1"/>
    <property type="molecule type" value="Genomic_DNA"/>
</dbReference>
<proteinExistence type="predicted"/>
<evidence type="ECO:0000256" key="1">
    <source>
        <dbReference type="SAM" id="Phobius"/>
    </source>
</evidence>
<name>A0A0M0GFW2_SPOGL</name>
<keyword evidence="3" id="KW-1185">Reference proteome</keyword>
<gene>
    <name evidence="2" type="ORF">AF332_17215</name>
</gene>
<feature type="transmembrane region" description="Helical" evidence="1">
    <location>
        <begin position="41"/>
        <end position="59"/>
    </location>
</feature>
<feature type="transmembrane region" description="Helical" evidence="1">
    <location>
        <begin position="71"/>
        <end position="95"/>
    </location>
</feature>
<keyword evidence="1" id="KW-0812">Transmembrane</keyword>
<keyword evidence="1" id="KW-1133">Transmembrane helix</keyword>
<dbReference type="RefSeq" id="WP_053435749.1">
    <property type="nucleotide sequence ID" value="NZ_LGUF01000007.1"/>
</dbReference>
<evidence type="ECO:0000313" key="2">
    <source>
        <dbReference type="EMBL" id="KON88372.1"/>
    </source>
</evidence>
<protein>
    <submittedName>
        <fullName evidence="2">Uncharacterized protein</fullName>
    </submittedName>
</protein>